<protein>
    <recommendedName>
        <fullName evidence="2">ASPIC/UnbV domain-containing protein</fullName>
    </recommendedName>
</protein>
<dbReference type="SUPFAM" id="SSF69318">
    <property type="entry name" value="Integrin alpha N-terminal domain"/>
    <property type="match status" value="1"/>
</dbReference>
<sequence>MMRANGTHRLTSQMAFREITHLIENNLEQLNYGVAITDIDTDGEFEAVVMGFGYPNVILKRDGEKLVNVAAGLLSDENMNAIGVASGDIDSDGQEEIYFLNTDSLGGEK</sequence>
<organism evidence="1">
    <name type="scientific">marine metagenome</name>
    <dbReference type="NCBI Taxonomy" id="408172"/>
    <lineage>
        <taxon>unclassified sequences</taxon>
        <taxon>metagenomes</taxon>
        <taxon>ecological metagenomes</taxon>
    </lineage>
</organism>
<accession>A0A382JXI1</accession>
<name>A0A382JXI1_9ZZZZ</name>
<dbReference type="InterPro" id="IPR027039">
    <property type="entry name" value="Crtac1"/>
</dbReference>
<evidence type="ECO:0000313" key="1">
    <source>
        <dbReference type="EMBL" id="SVC15943.1"/>
    </source>
</evidence>
<dbReference type="PANTHER" id="PTHR16026:SF0">
    <property type="entry name" value="CARTILAGE ACIDIC PROTEIN 1"/>
    <property type="match status" value="1"/>
</dbReference>
<dbReference type="EMBL" id="UINC01076615">
    <property type="protein sequence ID" value="SVC15943.1"/>
    <property type="molecule type" value="Genomic_DNA"/>
</dbReference>
<reference evidence="1" key="1">
    <citation type="submission" date="2018-05" db="EMBL/GenBank/DDBJ databases">
        <authorList>
            <person name="Lanie J.A."/>
            <person name="Ng W.-L."/>
            <person name="Kazmierczak K.M."/>
            <person name="Andrzejewski T.M."/>
            <person name="Davidsen T.M."/>
            <person name="Wayne K.J."/>
            <person name="Tettelin H."/>
            <person name="Glass J.I."/>
            <person name="Rusch D."/>
            <person name="Podicherti R."/>
            <person name="Tsui H.-C.T."/>
            <person name="Winkler M.E."/>
        </authorList>
    </citation>
    <scope>NUCLEOTIDE SEQUENCE</scope>
</reference>
<evidence type="ECO:0008006" key="2">
    <source>
        <dbReference type="Google" id="ProtNLM"/>
    </source>
</evidence>
<proteinExistence type="predicted"/>
<dbReference type="PANTHER" id="PTHR16026">
    <property type="entry name" value="CARTILAGE ACIDIC PROTEIN 1"/>
    <property type="match status" value="1"/>
</dbReference>
<gene>
    <name evidence="1" type="ORF">METZ01_LOCUS268797</name>
</gene>
<dbReference type="InterPro" id="IPR028994">
    <property type="entry name" value="Integrin_alpha_N"/>
</dbReference>
<dbReference type="AlphaFoldDB" id="A0A382JXI1"/>
<feature type="non-terminal residue" evidence="1">
    <location>
        <position position="109"/>
    </location>
</feature>